<keyword evidence="1" id="KW-0479">Metal-binding</keyword>
<evidence type="ECO:0000313" key="7">
    <source>
        <dbReference type="Proteomes" id="UP000820818"/>
    </source>
</evidence>
<dbReference type="PROSITE" id="PS50089">
    <property type="entry name" value="ZF_RING_2"/>
    <property type="match status" value="1"/>
</dbReference>
<feature type="domain" description="RING-type" evidence="5">
    <location>
        <begin position="18"/>
        <end position="61"/>
    </location>
</feature>
<sequence>MASSSSSPQWRIIERIICNACFEIHDGDQHVPKLLDCFHHMCKACVENRIVDGKIKCALCTKITDCPSGSSEEIYTDVDKMGLVEQLFRMCHINAVPLNFCDKCKEGAVEVCKVRMHKIYCITEDIRKYLLKIEFLRRAYEKETRADSGLLKALN</sequence>
<evidence type="ECO:0000256" key="1">
    <source>
        <dbReference type="ARBA" id="ARBA00022723"/>
    </source>
</evidence>
<dbReference type="EMBL" id="WJBH02000010">
    <property type="protein sequence ID" value="KAI9552402.1"/>
    <property type="molecule type" value="Genomic_DNA"/>
</dbReference>
<dbReference type="Proteomes" id="UP000820818">
    <property type="component" value="Linkage Group LG10"/>
</dbReference>
<reference evidence="6 7" key="1">
    <citation type="submission" date="2022-05" db="EMBL/GenBank/DDBJ databases">
        <title>A multi-omics perspective on studying reproductive biology in Daphnia sinensis.</title>
        <authorList>
            <person name="Jia J."/>
        </authorList>
    </citation>
    <scope>NUCLEOTIDE SEQUENCE [LARGE SCALE GENOMIC DNA]</scope>
    <source>
        <strain evidence="6 7">WSL</strain>
    </source>
</reference>
<protein>
    <recommendedName>
        <fullName evidence="5">RING-type domain-containing protein</fullName>
    </recommendedName>
</protein>
<dbReference type="InterPro" id="IPR001841">
    <property type="entry name" value="Znf_RING"/>
</dbReference>
<dbReference type="GO" id="GO:0008270">
    <property type="term" value="F:zinc ion binding"/>
    <property type="evidence" value="ECO:0007669"/>
    <property type="project" value="UniProtKB-KW"/>
</dbReference>
<dbReference type="Gene3D" id="3.30.40.10">
    <property type="entry name" value="Zinc/RING finger domain, C3HC4 (zinc finger)"/>
    <property type="match status" value="1"/>
</dbReference>
<name>A0AAD5KHG8_9CRUS</name>
<keyword evidence="7" id="KW-1185">Reference proteome</keyword>
<dbReference type="AlphaFoldDB" id="A0AAD5KHG8"/>
<organism evidence="6 7">
    <name type="scientific">Daphnia sinensis</name>
    <dbReference type="NCBI Taxonomy" id="1820382"/>
    <lineage>
        <taxon>Eukaryota</taxon>
        <taxon>Metazoa</taxon>
        <taxon>Ecdysozoa</taxon>
        <taxon>Arthropoda</taxon>
        <taxon>Crustacea</taxon>
        <taxon>Branchiopoda</taxon>
        <taxon>Diplostraca</taxon>
        <taxon>Cladocera</taxon>
        <taxon>Anomopoda</taxon>
        <taxon>Daphniidae</taxon>
        <taxon>Daphnia</taxon>
        <taxon>Daphnia similis group</taxon>
    </lineage>
</organism>
<dbReference type="SUPFAM" id="SSF57850">
    <property type="entry name" value="RING/U-box"/>
    <property type="match status" value="1"/>
</dbReference>
<dbReference type="InterPro" id="IPR013083">
    <property type="entry name" value="Znf_RING/FYVE/PHD"/>
</dbReference>
<keyword evidence="2 4" id="KW-0863">Zinc-finger</keyword>
<evidence type="ECO:0000256" key="2">
    <source>
        <dbReference type="ARBA" id="ARBA00022771"/>
    </source>
</evidence>
<evidence type="ECO:0000256" key="3">
    <source>
        <dbReference type="ARBA" id="ARBA00022833"/>
    </source>
</evidence>
<evidence type="ECO:0000259" key="5">
    <source>
        <dbReference type="PROSITE" id="PS50089"/>
    </source>
</evidence>
<evidence type="ECO:0000313" key="6">
    <source>
        <dbReference type="EMBL" id="KAI9552402.1"/>
    </source>
</evidence>
<gene>
    <name evidence="6" type="ORF">GHT06_022768</name>
</gene>
<accession>A0AAD5KHG8</accession>
<dbReference type="InterPro" id="IPR017907">
    <property type="entry name" value="Znf_RING_CS"/>
</dbReference>
<keyword evidence="3" id="KW-0862">Zinc</keyword>
<comment type="caution">
    <text evidence="6">The sequence shown here is derived from an EMBL/GenBank/DDBJ whole genome shotgun (WGS) entry which is preliminary data.</text>
</comment>
<dbReference type="PROSITE" id="PS00518">
    <property type="entry name" value="ZF_RING_1"/>
    <property type="match status" value="1"/>
</dbReference>
<proteinExistence type="predicted"/>
<evidence type="ECO:0000256" key="4">
    <source>
        <dbReference type="PROSITE-ProRule" id="PRU00175"/>
    </source>
</evidence>